<dbReference type="InterPro" id="IPR017983">
    <property type="entry name" value="GPCR_2_secretin-like_CS"/>
</dbReference>
<dbReference type="GO" id="GO:0007166">
    <property type="term" value="P:cell surface receptor signaling pathway"/>
    <property type="evidence" value="ECO:0007669"/>
    <property type="project" value="InterPro"/>
</dbReference>
<reference evidence="17" key="1">
    <citation type="submission" date="2019-10" db="EMBL/GenBank/DDBJ databases">
        <title>The sequence and de novo assembly of the wild yak genome.</title>
        <authorList>
            <person name="Liu Y."/>
        </authorList>
    </citation>
    <scope>NUCLEOTIDE SEQUENCE [LARGE SCALE GENOMIC DNA]</scope>
    <source>
        <strain evidence="17">WY2019</strain>
    </source>
</reference>
<dbReference type="Gene3D" id="4.10.1240.10">
    <property type="entry name" value="GPCR, family 2, extracellular hormone receptor domain"/>
    <property type="match status" value="1"/>
</dbReference>
<comment type="similarity">
    <text evidence="2">Belongs to the G-protein coupled receptor 2 family.</text>
</comment>
<keyword evidence="8" id="KW-1015">Disulfide bond</keyword>
<dbReference type="PRINTS" id="PR00249">
    <property type="entry name" value="GPCRSECRETIN"/>
</dbReference>
<evidence type="ECO:0000256" key="5">
    <source>
        <dbReference type="ARBA" id="ARBA00022989"/>
    </source>
</evidence>
<dbReference type="GO" id="GO:0005886">
    <property type="term" value="C:plasma membrane"/>
    <property type="evidence" value="ECO:0007669"/>
    <property type="project" value="UniProtKB-SubCell"/>
</dbReference>
<proteinExistence type="inferred from homology"/>
<dbReference type="InterPro" id="IPR050332">
    <property type="entry name" value="GPCR_2"/>
</dbReference>
<keyword evidence="4 14" id="KW-0812">Transmembrane</keyword>
<keyword evidence="7 14" id="KW-0472">Membrane</keyword>
<keyword evidence="3" id="KW-1003">Cell membrane</keyword>
<keyword evidence="10" id="KW-0325">Glycoprotein</keyword>
<comment type="caution">
    <text evidence="17">The sequence shown here is derived from an EMBL/GenBank/DDBJ whole genome shotgun (WGS) entry which is preliminary data.</text>
</comment>
<sequence length="638" mass="72118">MRNFGDSVDGSRLGQTLSGAVCRGFVQTSRWRKRNARGGRLRYILDRSKDVLTLVTHSKKDEAGAELGRVPEEGSEPPAWSPCAAHGHPCCPGGWASLLPPQAGSLDPCEALPGPSASGFHQTSPGAYKQHFIQGKVFTWVTWRILEADDLVINISAKLVTGSLLEETTRKWAQYKEKCLRDLLKETSGAVCNGTFDKYVCWPHSTPGNVSVPCPSYLPWWREENSGRAYRYCLSRGAWQTLENSTDIWQDNSECAEDDSFKQKVEHRTLLSTLQLLYTVGYSLSIVSLFLALTLLLFLRKLHCTRNYIHMNLFASFILRALAVLVKDVIFYKSYSKTPNSETEWLSYVSEIAASCRSAQVLLHYFVGTNYSWLLVEGLYLHTLLEPIMLSERRLWPRYLLVGWGFPVLFVVPWSIARAQLENTGVHHLFISAFFFKVNFFIFLKILKLLISKLKAHQMCFRDYKYRLAKSTLVLIPLLGVHDILFSFITDDQVEGFPRHIRLFIQLTLGSFHGLLVASQYCFANGEVKAELRKQWARFLLAHHSGCRAWVLGKNFRFLGKCPKKLSEGTNSGSLQKARPWPGGGRLLHLTKEGLGVAGTPPHQGHTAWPRGSSLSESSEGYFTLVHTMEEIFKESEI</sequence>
<evidence type="ECO:0000256" key="1">
    <source>
        <dbReference type="ARBA" id="ARBA00004651"/>
    </source>
</evidence>
<feature type="domain" description="G-protein coupled receptors family 2 profile 1" evidence="15">
    <location>
        <begin position="178"/>
        <end position="259"/>
    </location>
</feature>
<comment type="subcellular location">
    <subcellularLocation>
        <location evidence="1">Cell membrane</location>
        <topology evidence="1">Multi-pass membrane protein</topology>
    </subcellularLocation>
</comment>
<feature type="domain" description="G-protein coupled receptors family 2 profile 2" evidence="16">
    <location>
        <begin position="274"/>
        <end position="525"/>
    </location>
</feature>
<keyword evidence="6" id="KW-0297">G-protein coupled receptor</keyword>
<dbReference type="FunFam" id="4.10.1240.10:FF:000017">
    <property type="entry name" value="Glucagon like peptide 2 receptor"/>
    <property type="match status" value="1"/>
</dbReference>
<evidence type="ECO:0000256" key="2">
    <source>
        <dbReference type="ARBA" id="ARBA00005314"/>
    </source>
</evidence>
<dbReference type="SMART" id="SM00008">
    <property type="entry name" value="HormR"/>
    <property type="match status" value="1"/>
</dbReference>
<feature type="transmembrane region" description="Helical" evidence="14">
    <location>
        <begin position="468"/>
        <end position="489"/>
    </location>
</feature>
<feature type="transmembrane region" description="Helical" evidence="14">
    <location>
        <begin position="429"/>
        <end position="447"/>
    </location>
</feature>
<evidence type="ECO:0000256" key="10">
    <source>
        <dbReference type="ARBA" id="ARBA00023180"/>
    </source>
</evidence>
<gene>
    <name evidence="17" type="ORF">E5288_WYG000875</name>
</gene>
<evidence type="ECO:0000256" key="9">
    <source>
        <dbReference type="ARBA" id="ARBA00023170"/>
    </source>
</evidence>
<evidence type="ECO:0000256" key="11">
    <source>
        <dbReference type="ARBA" id="ARBA00023224"/>
    </source>
</evidence>
<dbReference type="InterPro" id="IPR017981">
    <property type="entry name" value="GPCR_2-like_7TM"/>
</dbReference>
<dbReference type="PROSITE" id="PS00649">
    <property type="entry name" value="G_PROTEIN_RECEP_F2_1"/>
    <property type="match status" value="1"/>
</dbReference>
<dbReference type="Proteomes" id="UP000322234">
    <property type="component" value="Unassembled WGS sequence"/>
</dbReference>
<feature type="transmembrane region" description="Helical" evidence="14">
    <location>
        <begin position="501"/>
        <end position="524"/>
    </location>
</feature>
<feature type="transmembrane region" description="Helical" evidence="14">
    <location>
        <begin position="276"/>
        <end position="299"/>
    </location>
</feature>
<evidence type="ECO:0000256" key="4">
    <source>
        <dbReference type="ARBA" id="ARBA00022692"/>
    </source>
</evidence>
<evidence type="ECO:0000313" key="17">
    <source>
        <dbReference type="EMBL" id="MXQ89409.1"/>
    </source>
</evidence>
<evidence type="ECO:0000256" key="12">
    <source>
        <dbReference type="ARBA" id="ARBA00053054"/>
    </source>
</evidence>
<dbReference type="FunFam" id="1.20.1070.10:FF:000196">
    <property type="entry name" value="Glucagon like peptide 2 receptor"/>
    <property type="match status" value="1"/>
</dbReference>
<evidence type="ECO:0000256" key="14">
    <source>
        <dbReference type="SAM" id="Phobius"/>
    </source>
</evidence>
<dbReference type="InterPro" id="IPR036445">
    <property type="entry name" value="GPCR_2_extracell_dom_sf"/>
</dbReference>
<evidence type="ECO:0000259" key="15">
    <source>
        <dbReference type="PROSITE" id="PS50227"/>
    </source>
</evidence>
<dbReference type="PANTHER" id="PTHR45620">
    <property type="entry name" value="PDF RECEPTOR-LIKE PROTEIN-RELATED"/>
    <property type="match status" value="1"/>
</dbReference>
<dbReference type="SUPFAM" id="SSF111418">
    <property type="entry name" value="Hormone receptor domain"/>
    <property type="match status" value="1"/>
</dbReference>
<accession>A0A6B0RGY7</accession>
<dbReference type="Pfam" id="PF02793">
    <property type="entry name" value="HRM"/>
    <property type="match status" value="1"/>
</dbReference>
<evidence type="ECO:0000256" key="6">
    <source>
        <dbReference type="ARBA" id="ARBA00023040"/>
    </source>
</evidence>
<keyword evidence="18" id="KW-1185">Reference proteome</keyword>
<evidence type="ECO:0000256" key="13">
    <source>
        <dbReference type="ARBA" id="ARBA00067837"/>
    </source>
</evidence>
<evidence type="ECO:0000259" key="16">
    <source>
        <dbReference type="PROSITE" id="PS50261"/>
    </source>
</evidence>
<dbReference type="EMBL" id="VBQZ03000055">
    <property type="protein sequence ID" value="MXQ89409.1"/>
    <property type="molecule type" value="Genomic_DNA"/>
</dbReference>
<keyword evidence="9" id="KW-0675">Receptor</keyword>
<evidence type="ECO:0000313" key="18">
    <source>
        <dbReference type="Proteomes" id="UP000322234"/>
    </source>
</evidence>
<dbReference type="PROSITE" id="PS50227">
    <property type="entry name" value="G_PROTEIN_RECEP_F2_3"/>
    <property type="match status" value="1"/>
</dbReference>
<dbReference type="InterPro" id="IPR000832">
    <property type="entry name" value="GPCR_2_secretin-like"/>
</dbReference>
<dbReference type="GO" id="GO:0004967">
    <property type="term" value="F:glucagon receptor activity"/>
    <property type="evidence" value="ECO:0007669"/>
    <property type="project" value="TreeGrafter"/>
</dbReference>
<dbReference type="GO" id="GO:0017046">
    <property type="term" value="F:peptide hormone binding"/>
    <property type="evidence" value="ECO:0007669"/>
    <property type="project" value="TreeGrafter"/>
</dbReference>
<protein>
    <recommendedName>
        <fullName evidence="13">Glucagon-like peptide 2 receptor</fullName>
    </recommendedName>
</protein>
<dbReference type="GO" id="GO:0007188">
    <property type="term" value="P:adenylate cyclase-modulating G protein-coupled receptor signaling pathway"/>
    <property type="evidence" value="ECO:0007669"/>
    <property type="project" value="TreeGrafter"/>
</dbReference>
<feature type="transmembrane region" description="Helical" evidence="14">
    <location>
        <begin position="399"/>
        <end position="417"/>
    </location>
</feature>
<dbReference type="Pfam" id="PF00002">
    <property type="entry name" value="7tm_2"/>
    <property type="match status" value="1"/>
</dbReference>
<name>A0A6B0RGY7_9CETA</name>
<dbReference type="Gene3D" id="1.20.1070.10">
    <property type="entry name" value="Rhodopsin 7-helix transmembrane proteins"/>
    <property type="match status" value="1"/>
</dbReference>
<keyword evidence="11" id="KW-0807">Transducer</keyword>
<comment type="function">
    <text evidence="12">This is a receptor for glucagon-like peptide 2. The activity of this receptor is mediated by G proteins which activate adenylyl cyclase.</text>
</comment>
<evidence type="ECO:0000256" key="8">
    <source>
        <dbReference type="ARBA" id="ARBA00023157"/>
    </source>
</evidence>
<keyword evidence="5 14" id="KW-1133">Transmembrane helix</keyword>
<evidence type="ECO:0000256" key="3">
    <source>
        <dbReference type="ARBA" id="ARBA00022475"/>
    </source>
</evidence>
<dbReference type="PANTHER" id="PTHR45620:SF23">
    <property type="entry name" value="GLUCAGON-LIKE PEPTIDE 2 RECEPTOR"/>
    <property type="match status" value="1"/>
</dbReference>
<evidence type="ECO:0000256" key="7">
    <source>
        <dbReference type="ARBA" id="ARBA00023136"/>
    </source>
</evidence>
<organism evidence="17 18">
    <name type="scientific">Bos mutus</name>
    <name type="common">wild yak</name>
    <dbReference type="NCBI Taxonomy" id="72004"/>
    <lineage>
        <taxon>Eukaryota</taxon>
        <taxon>Metazoa</taxon>
        <taxon>Chordata</taxon>
        <taxon>Craniata</taxon>
        <taxon>Vertebrata</taxon>
        <taxon>Euteleostomi</taxon>
        <taxon>Mammalia</taxon>
        <taxon>Eutheria</taxon>
        <taxon>Laurasiatheria</taxon>
        <taxon>Artiodactyla</taxon>
        <taxon>Ruminantia</taxon>
        <taxon>Pecora</taxon>
        <taxon>Bovidae</taxon>
        <taxon>Bovinae</taxon>
        <taxon>Bos</taxon>
    </lineage>
</organism>
<dbReference type="AlphaFoldDB" id="A0A6B0RGY7"/>
<dbReference type="PROSITE" id="PS50261">
    <property type="entry name" value="G_PROTEIN_RECEP_F2_4"/>
    <property type="match status" value="1"/>
</dbReference>
<dbReference type="InterPro" id="IPR001879">
    <property type="entry name" value="GPCR_2_extracellular_dom"/>
</dbReference>